<reference evidence="1 2" key="1">
    <citation type="submission" date="2018-12" db="EMBL/GenBank/DDBJ databases">
        <title>Characterization and Draft Genome of Vibrio anguillarum J360 Marine Pathogen Isolated from an Outbreak in Lumpfish (Cyclopterus lumpus).</title>
        <authorList>
            <person name="Vasquez J.I."/>
            <person name="Cao T."/>
            <person name="Chakraborty S."/>
            <person name="Gnanagobal H."/>
            <person name="Wescot J."/>
            <person name="Boyce D."/>
            <person name="Santander J."/>
        </authorList>
    </citation>
    <scope>NUCLEOTIDE SEQUENCE [LARGE SCALE GENOMIC DNA]</scope>
    <source>
        <strain evidence="1 2">J360</strain>
    </source>
</reference>
<evidence type="ECO:0000313" key="1">
    <source>
        <dbReference type="EMBL" id="AZS26412.1"/>
    </source>
</evidence>
<accession>A0A289GG70</accession>
<name>A0A289GG70_VIBAN</name>
<organism evidence="1 2">
    <name type="scientific">Vibrio anguillarum</name>
    <name type="common">Listonella anguillarum</name>
    <dbReference type="NCBI Taxonomy" id="55601"/>
    <lineage>
        <taxon>Bacteria</taxon>
        <taxon>Pseudomonadati</taxon>
        <taxon>Pseudomonadota</taxon>
        <taxon>Gammaproteobacteria</taxon>
        <taxon>Vibrionales</taxon>
        <taxon>Vibrionaceae</taxon>
        <taxon>Vibrio</taxon>
    </lineage>
</organism>
<sequence length="47" mass="5507">MPEEVPMLEVNLLFTTSKRKQKTWATTEVHHMSIGVVNTRIFLLTFM</sequence>
<dbReference type="AlphaFoldDB" id="A0A289GG70"/>
<dbReference type="EMBL" id="CP034672">
    <property type="protein sequence ID" value="AZS26412.1"/>
    <property type="molecule type" value="Genomic_DNA"/>
</dbReference>
<dbReference type="Proteomes" id="UP000256923">
    <property type="component" value="Chromosome 1"/>
</dbReference>
<evidence type="ECO:0000313" key="2">
    <source>
        <dbReference type="Proteomes" id="UP000256923"/>
    </source>
</evidence>
<protein>
    <submittedName>
        <fullName evidence="1">Oxidoreductase</fullName>
    </submittedName>
</protein>
<proteinExistence type="predicted"/>
<gene>
    <name evidence="1" type="ORF">DYL72_01615</name>
</gene>